<dbReference type="Proteomes" id="UP000221860">
    <property type="component" value="Unassembled WGS sequence"/>
</dbReference>
<reference evidence="14 15" key="1">
    <citation type="submission" date="2017-08" db="EMBL/GenBank/DDBJ databases">
        <title>Draft Genome Sequence of Loktanella cinnabarina Strain XM1, Isolated from Coastal Surface Water.</title>
        <authorList>
            <person name="Ma R."/>
            <person name="Wang J."/>
            <person name="Wang Q."/>
            <person name="Ma Z."/>
            <person name="Li J."/>
            <person name="Chen L."/>
        </authorList>
    </citation>
    <scope>NUCLEOTIDE SEQUENCE [LARGE SCALE GENOMIC DNA]</scope>
    <source>
        <strain evidence="14 15">XM1</strain>
    </source>
</reference>
<evidence type="ECO:0000256" key="3">
    <source>
        <dbReference type="ARBA" id="ARBA00022801"/>
    </source>
</evidence>
<dbReference type="GO" id="GO:0005524">
    <property type="term" value="F:ATP binding"/>
    <property type="evidence" value="ECO:0007669"/>
    <property type="project" value="UniProtKB-UniRule"/>
</dbReference>
<dbReference type="Gene3D" id="3.40.50.300">
    <property type="entry name" value="P-loop containing nucleotide triphosphate hydrolases"/>
    <property type="match status" value="4"/>
</dbReference>
<keyword evidence="7" id="KW-0413">Isomerase</keyword>
<keyword evidence="2 10" id="KW-0547">Nucleotide-binding</keyword>
<dbReference type="Pfam" id="PF00270">
    <property type="entry name" value="DEAD"/>
    <property type="match status" value="1"/>
</dbReference>
<dbReference type="Gene3D" id="3.30.420.10">
    <property type="entry name" value="Ribonuclease H-like superfamily/Ribonuclease H"/>
    <property type="match status" value="1"/>
</dbReference>
<dbReference type="OrthoDB" id="9760034at2"/>
<evidence type="ECO:0000256" key="4">
    <source>
        <dbReference type="ARBA" id="ARBA00022806"/>
    </source>
</evidence>
<keyword evidence="6" id="KW-0238">DNA-binding</keyword>
<evidence type="ECO:0000259" key="13">
    <source>
        <dbReference type="PROSITE" id="PS51198"/>
    </source>
</evidence>
<dbReference type="EC" id="5.6.2.4" evidence="9"/>
<dbReference type="SMART" id="SM00490">
    <property type="entry name" value="HELICc"/>
    <property type="match status" value="1"/>
</dbReference>
<dbReference type="RefSeq" id="WP_099275192.1">
    <property type="nucleotide sequence ID" value="NZ_KZ304953.1"/>
</dbReference>
<name>A0A2G1MJ28_9RHOB</name>
<dbReference type="CDD" id="cd17932">
    <property type="entry name" value="DEXQc_UvrD"/>
    <property type="match status" value="1"/>
</dbReference>
<comment type="similarity">
    <text evidence="1">Belongs to the helicase family. RecQ subfamily.</text>
</comment>
<dbReference type="PROSITE" id="PS51198">
    <property type="entry name" value="UVRD_HELICASE_ATP_BIND"/>
    <property type="match status" value="1"/>
</dbReference>
<keyword evidence="3 10" id="KW-0378">Hydrolase</keyword>
<dbReference type="Pfam" id="PF00580">
    <property type="entry name" value="UvrD-helicase"/>
    <property type="match status" value="2"/>
</dbReference>
<evidence type="ECO:0000313" key="15">
    <source>
        <dbReference type="Proteomes" id="UP000221860"/>
    </source>
</evidence>
<dbReference type="CDD" id="cd17920">
    <property type="entry name" value="DEXHc_RecQ"/>
    <property type="match status" value="1"/>
</dbReference>
<dbReference type="Pfam" id="PF00271">
    <property type="entry name" value="Helicase_C"/>
    <property type="match status" value="1"/>
</dbReference>
<dbReference type="SUPFAM" id="SSF52540">
    <property type="entry name" value="P-loop containing nucleoside triphosphate hydrolases"/>
    <property type="match status" value="2"/>
</dbReference>
<evidence type="ECO:0000256" key="8">
    <source>
        <dbReference type="ARBA" id="ARBA00034617"/>
    </source>
</evidence>
<dbReference type="PANTHER" id="PTHR13710">
    <property type="entry name" value="DNA HELICASE RECQ FAMILY MEMBER"/>
    <property type="match status" value="1"/>
</dbReference>
<dbReference type="InterPro" id="IPR014016">
    <property type="entry name" value="UvrD-like_ATP-bd"/>
</dbReference>
<proteinExistence type="inferred from homology"/>
<dbReference type="InterPro" id="IPR011545">
    <property type="entry name" value="DEAD/DEAH_box_helicase_dom"/>
</dbReference>
<evidence type="ECO:0000256" key="5">
    <source>
        <dbReference type="ARBA" id="ARBA00022840"/>
    </source>
</evidence>
<dbReference type="GO" id="GO:0009378">
    <property type="term" value="F:four-way junction helicase activity"/>
    <property type="evidence" value="ECO:0007669"/>
    <property type="project" value="TreeGrafter"/>
</dbReference>
<dbReference type="GO" id="GO:0000724">
    <property type="term" value="P:double-strand break repair via homologous recombination"/>
    <property type="evidence" value="ECO:0007669"/>
    <property type="project" value="TreeGrafter"/>
</dbReference>
<dbReference type="GO" id="GO:0003677">
    <property type="term" value="F:DNA binding"/>
    <property type="evidence" value="ECO:0007669"/>
    <property type="project" value="UniProtKB-KW"/>
</dbReference>
<dbReference type="PANTHER" id="PTHR13710:SF105">
    <property type="entry name" value="ATP-DEPENDENT DNA HELICASE Q1"/>
    <property type="match status" value="1"/>
</dbReference>
<dbReference type="PROSITE" id="PS51192">
    <property type="entry name" value="HELICASE_ATP_BIND_1"/>
    <property type="match status" value="1"/>
</dbReference>
<keyword evidence="15" id="KW-1185">Reference proteome</keyword>
<dbReference type="Pfam" id="PF13361">
    <property type="entry name" value="UvrD_C"/>
    <property type="match status" value="1"/>
</dbReference>
<dbReference type="InterPro" id="IPR014001">
    <property type="entry name" value="Helicase_ATP-bd"/>
</dbReference>
<evidence type="ECO:0000313" key="14">
    <source>
        <dbReference type="EMBL" id="PHP28697.1"/>
    </source>
</evidence>
<evidence type="ECO:0000259" key="12">
    <source>
        <dbReference type="PROSITE" id="PS51194"/>
    </source>
</evidence>
<dbReference type="GO" id="GO:0016787">
    <property type="term" value="F:hydrolase activity"/>
    <property type="evidence" value="ECO:0007669"/>
    <property type="project" value="UniProtKB-UniRule"/>
</dbReference>
<dbReference type="EMBL" id="NQWH01000006">
    <property type="protein sequence ID" value="PHP28697.1"/>
    <property type="molecule type" value="Genomic_DNA"/>
</dbReference>
<dbReference type="GO" id="GO:0005737">
    <property type="term" value="C:cytoplasm"/>
    <property type="evidence" value="ECO:0007669"/>
    <property type="project" value="TreeGrafter"/>
</dbReference>
<evidence type="ECO:0000256" key="1">
    <source>
        <dbReference type="ARBA" id="ARBA00005446"/>
    </source>
</evidence>
<accession>A0A2G1MJ28</accession>
<comment type="caution">
    <text evidence="14">The sequence shown here is derived from an EMBL/GenBank/DDBJ whole genome shotgun (WGS) entry which is preliminary data.</text>
</comment>
<dbReference type="InterPro" id="IPR027417">
    <property type="entry name" value="P-loop_NTPase"/>
</dbReference>
<sequence length="2461" mass="273229">MVADRGFGFLALEGMPGKVFFHVTASLSRQTDYAMLAEGDKVLCQIGSTPREPAKRSAVTWAPLADWDWPEYGLPSSQETVDSIRLEVLRELHPKKLDYAVTAKWYKNQWDGTPPSDLFDPVLKLAWLERLVPLSPDALKALDLPTLLSESPLAFAKQLDPDSSACSVSTLLSTFSPAQLARIGAPKIEWLASSWSEPPETAGAPVKLEDAQKADVLEWFLEHHRGAYADLDSAVLAGNRKFEAILAKRLLDRGETLPKALVSWLRMLADRGWMQKQDFDSLVNRDPVLAISLFPSLSPSTQRALRASWKKNKAPLECALDADSALGSDILMRSALAIDLETDGEQTWEIGSAGHDSCTRLHDAALGTSLENALVTLAAQLNEAELLVGHNILGWDWPILSGLAPDLAMPLAWDTLLVQFLLEPQARSHALGSNHHAETDAKAALELFARQLDLIALGLKTKILLGRFQSPEALITALIAYLPEGLSLARPAPAFLDAADPSIPMLMQLNSIHEVDWVPGVQVVPATADERLDPAYWQIDIARLYDALTDDQRHTPNALVLLAVGSRAMQQNVAVRRNMVPQWLIEKSPWLVTAIDRACFVPAGTTAIRVAPLPSSPRWWTDVATARLQAVLPCNAALVVNRRILTGEETLQLSAPANIALLEVPGYDGARWALQDPAARVLEVGGGWRGFDVIAIPETFEIFQQRPSPPRTRPHLAMRQFPTLFPGSQAQGGYWMGQLASLRAICEGGTVPVFLLTSTTSRTMIDILVTACAEVGIAEIKPAHRSRREHLLRAVTRGCVIVDSIDQWRDWQSIAEDAGVPLQPVVEALPLEEWYALSEVENQSQTDATVQGPLAISNIELLEDLQKLIGFWLGPWLEESGLTESPLAPIILDPRLESAAYELRAQLDRMPITLQDWSADLRERLENVFAAFHVQREDAPSDFASMERFLVENWQPAGQSGGNRVTGFKSTQAEAMEHIRTRTKDVMVTLPTGEGKSVLFQIPALCRGLRNRRLTLVISPLKALMRDQVTRLHEQGFAESVDYISSDRPRFEQEDVLQGLLENRIVLLYVAPERLRNARFVDVLRRRIQADGGLEYVVFDEAHCINQWGYEFRPDYFFAFSFLMISLRDGTLQEPTPFLLLSATLTASDRRRIKGILERTARGDAILPLAVCPDPAAQGSPLRDHIKVSPRPMKGNIFDTQSFGNALEERLPQIRKVITQARANARATGQRSAVIIFVSRRAHADELANMLTRSMQCEVESYHAGLDAPTREDIYNRFRDGELDNLVATKAFGMGMDIPDIHWVVHLAPPSYLEDYLQEVGRIGRGAVERQKAGLRELDAVMLASPQDFENIRSQRAGNELHVPQVDEIEDQIFANAEILDGQKVAFVPGHGYWSYKTPGEKRANATRLRLALYWLETAGHIAQLGMVADLLTVTLHPSRLAQIASEEALHGRVAKAILGATQDEPEQKGVAADLLRRVSDTVGVRVRTLDNASIGDTNDAMINLSQVRRQCQIESMDATMSLIVELASLGALELQWTLEFAKRPMLSEEPRRIAALMTMVGNAVRDLLKRIKKTGELQFTPSQWFNIEALDLREPKDTESLSPREQAELDARKARFHRAFLNGFRTLARASGVRLKQGVQQGTEQIYWHARLPLARNRFAAKACDTLLAQAPSLLDVFLHAKDLKSIQVNSLIRELEDAHPDKTFRVADLEALLRLLSSLGLVSALPDLLPLSYLLLLRDARPGLGQHPELVEELNSVNELAGARIFAMEVFANLPDEARDRFIPGYFANASVDTLKDFLDGQLGEIEDESGLIAEKRDQLRATRATEFFERYKASEEPAQWQAMQHPFNRHLLVNAGPGAGKTSVLVGRIAHLIREQHVKPSEILVLAFNRAVVFEIRKRIRDLFRSLGYAAYASQVRVSTFHALAMRSLHGSDTPPKDASAENLLQEFAKRLAVDLDFRQDIAGQCRSLLIDEFQDVTEEVYAIIRRLYEGSGSQAGVMVIGDDDQDILRWNRKSGAARDGAFAELYFRRFQEDFGGTDLATLELGVNFRSGTEVVKKSQDMIQRFFDRNSRSSRLKTSLLCAAQGASDSRCERLDARGLSWDQMLVQVREVSLRLISENPGSIAILCRSNDEVASVHRALADAFPGLAVQNSENLSTRSLRHVALWIDFLEIEAARQDQALTDPLRTKLLDAFHIGTDIPETQRDATPEADLSILWDLCTQESSFPHLSTLIRFLKVLKSDDLQRLLGARHSEGEAVVSTIHKVKGLEYDNVIVMPSRTGFGSDAQDIDADAAEEARLLYVALTRAKSRLVYYVGDREYAWGRFRPERFEGANGQSQILTGTPKQVAIGWAMCRSAFNLDPDATQAYIETRVAVGDRLELGGRGAGANKGLFHRAPSGEKRQVGFIANNFGAGGPGSDLKVSAVIRYAAEESERDRQAASVAARGWGYVVLVEGMLR</sequence>
<feature type="domain" description="UvrD-like helicase ATP-binding" evidence="13">
    <location>
        <begin position="1837"/>
        <end position="2176"/>
    </location>
</feature>
<dbReference type="InterPro" id="IPR014017">
    <property type="entry name" value="DNA_helicase_UvrD-like_C"/>
</dbReference>
<feature type="domain" description="Helicase C-terminal" evidence="12">
    <location>
        <begin position="1213"/>
        <end position="1377"/>
    </location>
</feature>
<keyword evidence="4 10" id="KW-0347">Helicase</keyword>
<dbReference type="GO" id="GO:0005694">
    <property type="term" value="C:chromosome"/>
    <property type="evidence" value="ECO:0007669"/>
    <property type="project" value="TreeGrafter"/>
</dbReference>
<evidence type="ECO:0000259" key="11">
    <source>
        <dbReference type="PROSITE" id="PS51192"/>
    </source>
</evidence>
<evidence type="ECO:0000256" key="7">
    <source>
        <dbReference type="ARBA" id="ARBA00023235"/>
    </source>
</evidence>
<feature type="domain" description="Helicase ATP-binding" evidence="11">
    <location>
        <begin position="977"/>
        <end position="1163"/>
    </location>
</feature>
<gene>
    <name evidence="14" type="ORF">CJ301_05730</name>
</gene>
<protein>
    <recommendedName>
        <fullName evidence="9">DNA 3'-5' helicase</fullName>
        <ecNumber evidence="9">5.6.2.4</ecNumber>
    </recommendedName>
</protein>
<evidence type="ECO:0000256" key="9">
    <source>
        <dbReference type="ARBA" id="ARBA00034808"/>
    </source>
</evidence>
<dbReference type="SUPFAM" id="SSF53098">
    <property type="entry name" value="Ribonuclease H-like"/>
    <property type="match status" value="1"/>
</dbReference>
<dbReference type="InterPro" id="IPR001650">
    <property type="entry name" value="Helicase_C-like"/>
</dbReference>
<evidence type="ECO:0000256" key="6">
    <source>
        <dbReference type="ARBA" id="ARBA00023125"/>
    </source>
</evidence>
<keyword evidence="5 10" id="KW-0067">ATP-binding</keyword>
<evidence type="ECO:0000256" key="10">
    <source>
        <dbReference type="PROSITE-ProRule" id="PRU00560"/>
    </source>
</evidence>
<dbReference type="SMART" id="SM00487">
    <property type="entry name" value="DEXDc"/>
    <property type="match status" value="1"/>
</dbReference>
<dbReference type="PROSITE" id="PS51194">
    <property type="entry name" value="HELICASE_CTER"/>
    <property type="match status" value="1"/>
</dbReference>
<comment type="catalytic activity">
    <reaction evidence="8">
        <text>Couples ATP hydrolysis with the unwinding of duplex DNA by translocating in the 3'-5' direction.</text>
        <dbReference type="EC" id="5.6.2.4"/>
    </reaction>
</comment>
<evidence type="ECO:0000256" key="2">
    <source>
        <dbReference type="ARBA" id="ARBA00022741"/>
    </source>
</evidence>
<organism evidence="14 15">
    <name type="scientific">Limimaricola cinnabarinus</name>
    <dbReference type="NCBI Taxonomy" id="1125964"/>
    <lineage>
        <taxon>Bacteria</taxon>
        <taxon>Pseudomonadati</taxon>
        <taxon>Pseudomonadota</taxon>
        <taxon>Alphaproteobacteria</taxon>
        <taxon>Rhodobacterales</taxon>
        <taxon>Paracoccaceae</taxon>
        <taxon>Limimaricola</taxon>
    </lineage>
</organism>
<dbReference type="GO" id="GO:0043138">
    <property type="term" value="F:3'-5' DNA helicase activity"/>
    <property type="evidence" value="ECO:0007669"/>
    <property type="project" value="UniProtKB-EC"/>
</dbReference>
<dbReference type="InterPro" id="IPR036397">
    <property type="entry name" value="RNaseH_sf"/>
</dbReference>
<feature type="binding site" evidence="10">
    <location>
        <begin position="1858"/>
        <end position="1865"/>
    </location>
    <ligand>
        <name>ATP</name>
        <dbReference type="ChEBI" id="CHEBI:30616"/>
    </ligand>
</feature>
<dbReference type="InterPro" id="IPR012337">
    <property type="entry name" value="RNaseH-like_sf"/>
</dbReference>